<proteinExistence type="predicted"/>
<evidence type="ECO:0000313" key="2">
    <source>
        <dbReference type="EMBL" id="KAK6544536.1"/>
    </source>
</evidence>
<gene>
    <name evidence="2" type="ORF">TWF694_001226</name>
</gene>
<organism evidence="2 3">
    <name type="scientific">Orbilia ellipsospora</name>
    <dbReference type="NCBI Taxonomy" id="2528407"/>
    <lineage>
        <taxon>Eukaryota</taxon>
        <taxon>Fungi</taxon>
        <taxon>Dikarya</taxon>
        <taxon>Ascomycota</taxon>
        <taxon>Pezizomycotina</taxon>
        <taxon>Orbiliomycetes</taxon>
        <taxon>Orbiliales</taxon>
        <taxon>Orbiliaceae</taxon>
        <taxon>Orbilia</taxon>
    </lineage>
</organism>
<dbReference type="AlphaFoldDB" id="A0AAV9XSV2"/>
<accession>A0AAV9XSV2</accession>
<keyword evidence="1" id="KW-0175">Coiled coil</keyword>
<evidence type="ECO:0000313" key="3">
    <source>
        <dbReference type="Proteomes" id="UP001365542"/>
    </source>
</evidence>
<keyword evidence="3" id="KW-1185">Reference proteome</keyword>
<protein>
    <submittedName>
        <fullName evidence="2">Uncharacterized protein</fullName>
    </submittedName>
</protein>
<dbReference type="EMBL" id="JAVHJO010000001">
    <property type="protein sequence ID" value="KAK6544536.1"/>
    <property type="molecule type" value="Genomic_DNA"/>
</dbReference>
<reference evidence="2 3" key="1">
    <citation type="submission" date="2019-10" db="EMBL/GenBank/DDBJ databases">
        <authorList>
            <person name="Palmer J.M."/>
        </authorList>
    </citation>
    <scope>NUCLEOTIDE SEQUENCE [LARGE SCALE GENOMIC DNA]</scope>
    <source>
        <strain evidence="2 3">TWF694</strain>
    </source>
</reference>
<name>A0AAV9XSV2_9PEZI</name>
<dbReference type="Proteomes" id="UP001365542">
    <property type="component" value="Unassembled WGS sequence"/>
</dbReference>
<evidence type="ECO:0000256" key="1">
    <source>
        <dbReference type="SAM" id="Coils"/>
    </source>
</evidence>
<comment type="caution">
    <text evidence="2">The sequence shown here is derived from an EMBL/GenBank/DDBJ whole genome shotgun (WGS) entry which is preliminary data.</text>
</comment>
<sequence>MAHNQFSLPATAASSLRTTFQSPKTAEAILLEACRMGVAYPQVRTAFCHSFNPKFSMYTIDLKILDGAQSLQVKATTSNEYFEYLIKLLEERMAILKREEEKRQQVLRAERALVQEVMDLTLDQQELNARRALKLRAKQRLEKDRGAQQRAANAIRRREYRERISRFFKS</sequence>
<feature type="coiled-coil region" evidence="1">
    <location>
        <begin position="86"/>
        <end position="116"/>
    </location>
</feature>